<dbReference type="RefSeq" id="WP_147098111.1">
    <property type="nucleotide sequence ID" value="NZ_VOOS01000001.1"/>
</dbReference>
<dbReference type="EMBL" id="VOOS01000001">
    <property type="protein sequence ID" value="TXB66984.1"/>
    <property type="molecule type" value="Genomic_DNA"/>
</dbReference>
<reference evidence="1 2" key="1">
    <citation type="submission" date="2019-08" db="EMBL/GenBank/DDBJ databases">
        <title>Genome of Vicingus serpentipes NCIMB 15042.</title>
        <authorList>
            <person name="Bowman J.P."/>
        </authorList>
    </citation>
    <scope>NUCLEOTIDE SEQUENCE [LARGE SCALE GENOMIC DNA]</scope>
    <source>
        <strain evidence="1 2">NCIMB 15042</strain>
    </source>
</reference>
<organism evidence="1 2">
    <name type="scientific">Vicingus serpentipes</name>
    <dbReference type="NCBI Taxonomy" id="1926625"/>
    <lineage>
        <taxon>Bacteria</taxon>
        <taxon>Pseudomonadati</taxon>
        <taxon>Bacteroidota</taxon>
        <taxon>Flavobacteriia</taxon>
        <taxon>Flavobacteriales</taxon>
        <taxon>Vicingaceae</taxon>
        <taxon>Vicingus</taxon>
    </lineage>
</organism>
<dbReference type="Proteomes" id="UP000321721">
    <property type="component" value="Unassembled WGS sequence"/>
</dbReference>
<dbReference type="OrthoDB" id="9764164at2"/>
<dbReference type="SUPFAM" id="SSF52266">
    <property type="entry name" value="SGNH hydrolase"/>
    <property type="match status" value="2"/>
</dbReference>
<evidence type="ECO:0000313" key="2">
    <source>
        <dbReference type="Proteomes" id="UP000321721"/>
    </source>
</evidence>
<keyword evidence="2" id="KW-1185">Reference proteome</keyword>
<name>A0A5C6RY39_9FLAO</name>
<gene>
    <name evidence="1" type="ORF">FRY74_02025</name>
</gene>
<protein>
    <submittedName>
        <fullName evidence="1">G-D-S-L family lipolytic protein</fullName>
    </submittedName>
</protein>
<dbReference type="Pfam" id="PF00657">
    <property type="entry name" value="Lipase_GDSL"/>
    <property type="match status" value="1"/>
</dbReference>
<dbReference type="AlphaFoldDB" id="A0A5C6RY39"/>
<comment type="caution">
    <text evidence="1">The sequence shown here is derived from an EMBL/GenBank/DDBJ whole genome shotgun (WGS) entry which is preliminary data.</text>
</comment>
<dbReference type="Gene3D" id="3.40.50.1110">
    <property type="entry name" value="SGNH hydrolase"/>
    <property type="match status" value="1"/>
</dbReference>
<proteinExistence type="predicted"/>
<dbReference type="InterPro" id="IPR036514">
    <property type="entry name" value="SGNH_hydro_sf"/>
</dbReference>
<dbReference type="GO" id="GO:0016788">
    <property type="term" value="F:hydrolase activity, acting on ester bonds"/>
    <property type="evidence" value="ECO:0007669"/>
    <property type="project" value="InterPro"/>
</dbReference>
<dbReference type="PROSITE" id="PS51257">
    <property type="entry name" value="PROKAR_LIPOPROTEIN"/>
    <property type="match status" value="1"/>
</dbReference>
<dbReference type="InterPro" id="IPR001087">
    <property type="entry name" value="GDSL"/>
</dbReference>
<evidence type="ECO:0000313" key="1">
    <source>
        <dbReference type="EMBL" id="TXB66984.1"/>
    </source>
</evidence>
<sequence length="479" mass="50800">MKSLKYIGLGIVALGLFSCTKTEYEEFDATNGGAANFTTYIAVGNSLTQGYQDGGLHNEYNQQDNSFPAIIAKQMGTSFVQPTVKSADGSGYRKLLSLAPNITTVAGVSGWNNWDKNAKYNNLGIAGVKLTDCVPTAGDPFSPTINQVVTSGNPFGNFLEFGVPLSTPPVSYLEYVKQSSATFFTCWLGNNDVLGWATAGGDNGTTTIPGLGTLNLSELTPVSVFRVKYDSILDAFQAMGAKGVCATLPDVTSIPYFTTVPHNPIPMDAATASQTNSAYTSYNGGLDSYQAGGAISAAEVSRRKINFTASSSNAIVIEDESLTTLPGLPNIRQATAADLIILPASSDIGRQLDPSNPASIYGVGVAFADSLVLTEAEVAEVQSHTNMLNNEIRTSASNHGVALADMYSYMFELQAGMTFDGVEYGAKYIEGGAFSLDGVHPNTRGYAIIANKFIETINSYYGSNLKPVPVQNYRGIIFP</sequence>
<accession>A0A5C6RY39</accession>